<dbReference type="EMBL" id="LAZR01057869">
    <property type="protein sequence ID" value="KKK71141.1"/>
    <property type="molecule type" value="Genomic_DNA"/>
</dbReference>
<evidence type="ECO:0000313" key="1">
    <source>
        <dbReference type="EMBL" id="KKK71141.1"/>
    </source>
</evidence>
<comment type="caution">
    <text evidence="1">The sequence shown here is derived from an EMBL/GenBank/DDBJ whole genome shotgun (WGS) entry which is preliminary data.</text>
</comment>
<name>A0A0F9AG12_9ZZZZ</name>
<sequence>MNQPLSSFAETIFRRTYAFNATETWDQCAKRVAKFVAGKGLREKVS</sequence>
<organism evidence="1">
    <name type="scientific">marine sediment metagenome</name>
    <dbReference type="NCBI Taxonomy" id="412755"/>
    <lineage>
        <taxon>unclassified sequences</taxon>
        <taxon>metagenomes</taxon>
        <taxon>ecological metagenomes</taxon>
    </lineage>
</organism>
<proteinExistence type="predicted"/>
<accession>A0A0F9AG12</accession>
<reference evidence="1" key="1">
    <citation type="journal article" date="2015" name="Nature">
        <title>Complex archaea that bridge the gap between prokaryotes and eukaryotes.</title>
        <authorList>
            <person name="Spang A."/>
            <person name="Saw J.H."/>
            <person name="Jorgensen S.L."/>
            <person name="Zaremba-Niedzwiedzka K."/>
            <person name="Martijn J."/>
            <person name="Lind A.E."/>
            <person name="van Eijk R."/>
            <person name="Schleper C."/>
            <person name="Guy L."/>
            <person name="Ettema T.J."/>
        </authorList>
    </citation>
    <scope>NUCLEOTIDE SEQUENCE</scope>
</reference>
<gene>
    <name evidence="1" type="ORF">LCGC14_2916940</name>
</gene>
<dbReference type="AlphaFoldDB" id="A0A0F9AG12"/>
<protein>
    <submittedName>
        <fullName evidence="1">Uncharacterized protein</fullName>
    </submittedName>
</protein>